<feature type="domain" description="HYDIN/VesB/CFA65-like Ig-like" evidence="6">
    <location>
        <begin position="809"/>
        <end position="898"/>
    </location>
</feature>
<keyword evidence="5" id="KW-0966">Cell projection</keyword>
<evidence type="ECO:0008006" key="11">
    <source>
        <dbReference type="Google" id="ProtNLM"/>
    </source>
</evidence>
<comment type="subcellular location">
    <subcellularLocation>
        <location evidence="1">Cell projection</location>
        <location evidence="1">Cilium</location>
    </subcellularLocation>
    <subcellularLocation>
        <location evidence="2">Cytoplasm</location>
    </subcellularLocation>
</comment>
<reference evidence="9" key="1">
    <citation type="submission" date="2006-10" db="EMBL/GenBank/DDBJ databases">
        <authorList>
            <person name="Amadeo P."/>
            <person name="Zhao Q."/>
            <person name="Wortman J."/>
            <person name="Fraser-Liggett C."/>
            <person name="Carlton J."/>
        </authorList>
    </citation>
    <scope>NUCLEOTIDE SEQUENCE</scope>
    <source>
        <strain evidence="9">G3</strain>
    </source>
</reference>
<evidence type="ECO:0000313" key="10">
    <source>
        <dbReference type="Proteomes" id="UP000001542"/>
    </source>
</evidence>
<evidence type="ECO:0000256" key="4">
    <source>
        <dbReference type="ARBA" id="ARBA00023069"/>
    </source>
</evidence>
<feature type="domain" description="HYDIN/VesB/CFA65-like Ig-like" evidence="6">
    <location>
        <begin position="102"/>
        <end position="198"/>
    </location>
</feature>
<dbReference type="Gene3D" id="2.60.40.10">
    <property type="entry name" value="Immunoglobulins"/>
    <property type="match status" value="7"/>
</dbReference>
<dbReference type="PANTHER" id="PTHR45912">
    <property type="entry name" value="CILIA- AND FLAGELLA-ASSOCIATED PROTEIN 47"/>
    <property type="match status" value="1"/>
</dbReference>
<dbReference type="EMBL" id="DS113274">
    <property type="protein sequence ID" value="EAY14185.1"/>
    <property type="molecule type" value="Genomic_DNA"/>
</dbReference>
<dbReference type="GO" id="GO:0005929">
    <property type="term" value="C:cilium"/>
    <property type="evidence" value="ECO:0000318"/>
    <property type="project" value="GO_Central"/>
</dbReference>
<reference evidence="9" key="2">
    <citation type="journal article" date="2007" name="Science">
        <title>Draft genome sequence of the sexually transmitted pathogen Trichomonas vaginalis.</title>
        <authorList>
            <person name="Carlton J.M."/>
            <person name="Hirt R.P."/>
            <person name="Silva J.C."/>
            <person name="Delcher A.L."/>
            <person name="Schatz M."/>
            <person name="Zhao Q."/>
            <person name="Wortman J.R."/>
            <person name="Bidwell S.L."/>
            <person name="Alsmark U.C.M."/>
            <person name="Besteiro S."/>
            <person name="Sicheritz-Ponten T."/>
            <person name="Noel C.J."/>
            <person name="Dacks J.B."/>
            <person name="Foster P.G."/>
            <person name="Simillion C."/>
            <person name="Van de Peer Y."/>
            <person name="Miranda-Saavedra D."/>
            <person name="Barton G.J."/>
            <person name="Westrop G.D."/>
            <person name="Mueller S."/>
            <person name="Dessi D."/>
            <person name="Fiori P.L."/>
            <person name="Ren Q."/>
            <person name="Paulsen I."/>
            <person name="Zhang H."/>
            <person name="Bastida-Corcuera F.D."/>
            <person name="Simoes-Barbosa A."/>
            <person name="Brown M.T."/>
            <person name="Hayes R.D."/>
            <person name="Mukherjee M."/>
            <person name="Okumura C.Y."/>
            <person name="Schneider R."/>
            <person name="Smith A.J."/>
            <person name="Vanacova S."/>
            <person name="Villalvazo M."/>
            <person name="Haas B.J."/>
            <person name="Pertea M."/>
            <person name="Feldblyum T.V."/>
            <person name="Utterback T.R."/>
            <person name="Shu C.L."/>
            <person name="Osoegawa K."/>
            <person name="de Jong P.J."/>
            <person name="Hrdy I."/>
            <person name="Horvathova L."/>
            <person name="Zubacova Z."/>
            <person name="Dolezal P."/>
            <person name="Malik S.B."/>
            <person name="Logsdon J.M. Jr."/>
            <person name="Henze K."/>
            <person name="Gupta A."/>
            <person name="Wang C.C."/>
            <person name="Dunne R.L."/>
            <person name="Upcroft J.A."/>
            <person name="Upcroft P."/>
            <person name="White O."/>
            <person name="Salzberg S.L."/>
            <person name="Tang P."/>
            <person name="Chiu C.-H."/>
            <person name="Lee Y.-S."/>
            <person name="Embley T.M."/>
            <person name="Coombs G.H."/>
            <person name="Mottram J.C."/>
            <person name="Tachezy J."/>
            <person name="Fraser-Liggett C.M."/>
            <person name="Johnson P.J."/>
        </authorList>
    </citation>
    <scope>NUCLEOTIDE SEQUENCE [LARGE SCALE GENOMIC DNA]</scope>
    <source>
        <strain evidence="9">G3</strain>
    </source>
</reference>
<evidence type="ECO:0000259" key="8">
    <source>
        <dbReference type="Pfam" id="PF26579"/>
    </source>
</evidence>
<protein>
    <recommendedName>
        <fullName evidence="11">Calponin-homology (CH) domain-containing protein</fullName>
    </recommendedName>
</protein>
<dbReference type="InterPro" id="IPR056343">
    <property type="entry name" value="CFAP47_dom"/>
</dbReference>
<dbReference type="GO" id="GO:0005737">
    <property type="term" value="C:cytoplasm"/>
    <property type="evidence" value="ECO:0007669"/>
    <property type="project" value="UniProtKB-SubCell"/>
</dbReference>
<keyword evidence="3" id="KW-0963">Cytoplasm</keyword>
<evidence type="ECO:0000313" key="9">
    <source>
        <dbReference type="EMBL" id="EAY14185.1"/>
    </source>
</evidence>
<evidence type="ECO:0000256" key="5">
    <source>
        <dbReference type="ARBA" id="ARBA00023273"/>
    </source>
</evidence>
<evidence type="ECO:0000256" key="1">
    <source>
        <dbReference type="ARBA" id="ARBA00004138"/>
    </source>
</evidence>
<organism evidence="9 10">
    <name type="scientific">Trichomonas vaginalis (strain ATCC PRA-98 / G3)</name>
    <dbReference type="NCBI Taxonomy" id="412133"/>
    <lineage>
        <taxon>Eukaryota</taxon>
        <taxon>Metamonada</taxon>
        <taxon>Parabasalia</taxon>
        <taxon>Trichomonadida</taxon>
        <taxon>Trichomonadidae</taxon>
        <taxon>Trichomonas</taxon>
    </lineage>
</organism>
<dbReference type="RefSeq" id="XP_001326408.1">
    <property type="nucleotide sequence ID" value="XM_001326373.1"/>
</dbReference>
<dbReference type="Proteomes" id="UP000001542">
    <property type="component" value="Unassembled WGS sequence"/>
</dbReference>
<keyword evidence="4" id="KW-0969">Cilium</keyword>
<dbReference type="InterPro" id="IPR058952">
    <property type="entry name" value="Ig_CFAP47"/>
</dbReference>
<gene>
    <name evidence="9" type="ORF">TVAG_373180</name>
</gene>
<evidence type="ECO:0000256" key="3">
    <source>
        <dbReference type="ARBA" id="ARBA00022490"/>
    </source>
</evidence>
<feature type="domain" description="CFAP47-like immunoglobulin-like" evidence="8">
    <location>
        <begin position="2542"/>
        <end position="2640"/>
    </location>
</feature>
<dbReference type="VEuPathDB" id="TrichDB:TVAG_373180"/>
<dbReference type="Pfam" id="PF22544">
    <property type="entry name" value="HYDIN_VesB_CFA65-like_Ig"/>
    <property type="match status" value="3"/>
</dbReference>
<dbReference type="InterPro" id="IPR053879">
    <property type="entry name" value="HYDIN_VesB_CFA65-like_Ig"/>
</dbReference>
<evidence type="ECO:0000259" key="6">
    <source>
        <dbReference type="Pfam" id="PF22544"/>
    </source>
</evidence>
<evidence type="ECO:0000256" key="2">
    <source>
        <dbReference type="ARBA" id="ARBA00004496"/>
    </source>
</evidence>
<dbReference type="PANTHER" id="PTHR45912:SF3">
    <property type="entry name" value="CILIA- AND FLAGELLA-ASSOCIATED PROTEIN 47"/>
    <property type="match status" value="1"/>
</dbReference>
<dbReference type="VEuPathDB" id="TrichDB:TVAGG3_0011750"/>
<dbReference type="eggNOG" id="ENOG502QQ4Q">
    <property type="taxonomic scope" value="Eukaryota"/>
</dbReference>
<keyword evidence="10" id="KW-1185">Reference proteome</keyword>
<accession>A2DZI1</accession>
<proteinExistence type="predicted"/>
<dbReference type="Pfam" id="PF26579">
    <property type="entry name" value="Ig_CFAP47"/>
    <property type="match status" value="1"/>
</dbReference>
<dbReference type="OMA" id="IARTFHI"/>
<sequence>MKALKISPEALVFRECVVGEADTLDVWALNTSGRPQVIKFAVPPNSPFKIPLNKGGITPHSLEAKTTITYVPKSNEVVKGTLIVKFTNGEIILPITAYPKCPAVTLSSTDIDMGNIPINNKISEKFSITNYSSVETKMKVTSNNKNLTIVNPERVLHPGRKDDVLFTVSSKEAGQVNAILKVEVEGVIEPIPNITVKANIIGTPLQFWYENKCIDDLNFGKIYSGQKKVLGVTIKNPDKAVRSFAISHITESASVSDHDPTKIFQAIPLEGVLQPNAETQINLLFSPPLQNFENDIESVFTHSLKIDVLETRQVSEISLMGASVGIFATFDPVDFNFGRQIVNTTVTKKLTITNDSSFLPIDVTLKNVAQFRFVPENLVIPPQKSKTMNINFYPRNMGEFVHNIPILINNGLSQKMLHFSGIAVKKDLEQKKFIRPDVWSIVPDAQYAREHPVSAFGLDEIELNEKLKKREQFDKYITDSAEKRSEHTMKTKLYQELSTQAKEYLSMTKSNFNEDDVKEIVDAELKKGGRQDPNFGITYGEGLDEPDPGFMSEKKTEKVSQNTTQNTSNYLTEIQTGRLRLKPTTPPEINECSRKLSPAQQLSVLCSLNAINFGVVSVYSTQSKEITITNNLQQNIFVEFKIGDEELKDSNPLTQVIPPLQTATFMIVFSTTKEQTFNKTISYVVNNFHKYQINIAAQSIPIEMRLSKKEINFGFGYGQTKFECSETVTLFNNSNAVAHYTWRNITKPFSIQHEQGSIQPQAKEDIVLFYTPEQVQHSECTATLFVVGGLQRTLNLIGDTGKSKIVIPKKTVDLGLIPLGVQQNAVIKLKNTGVDDALFKLNYPDLIGLSINPRYGRIVSNEIKQLNVSYSCSTAGDFTHPVTIDIAGTSPVKINIQGSGQIPFVSIKNEPLEYGRLFIGAIEKKKISIVNKGRISAALNLDLTGYDGFNIEYAAELGQCGQDGKSNAIIMTGKENSKSYKITVIPDSNVDFMLVFQPIDVQDFTFELPISMANKDINLKEHPIVSAQAIHAPILPNTTCVDFGISPLFDSSNPNCRPSHQEVVIRNESKKPVKFRFDSQKLPKVITIDNDEGTVDYLGTTSVFFKFRPTNIIPVCCEIPLYATIETEKIIKTENSDQNEVEIIKEEVLITSLQISGVGSSRLFKTSTNYVCLPIVPCNMTSSVTIDVINFCFIQASLKAELPVNTKNIPLKVEFPQTNTLQYTVASIPLKISFCHTKPLSFSTVVALIDDKGHSYSFNVSATTDHSVFTLYPIISLNKYQISMQGGRTPFINTNIETPDYLSKYLSSNSCDEYYKIKSCITPEMLDFLRRFINKSAISSPIGDFPQDIANDPNILCDIIQNFGGKKLTLGEYHKKDYNSKLKDLSNILQNLISQGAMLSSVKPEFLLPKEDFLLFNGSRITRKLFGLDFIGAQETNTLPNEIVNNFSASQSFVNSMLKDLKALDENYTNLSNESWTLVIWQVIKLFYVSKIDTAKFNATPGFLDSLRALKSKVSEYQFNEINRIFRQGAISNVYSNQEGLVLKWLSVYYSKSVSARAIIDFHELQDVSIIGNVVDSHVSKPLFESSQKDPGSLVSILNELKSNVALTSIDFVKGDCPTLALISIQLYMSLPYFIPGSNVEFKTPLNTSLIQNVTISNTSNRDILYTAKLEGSKNFSLVQNTITLQAHESAEFSIEYFSRTHEPETARLTLTPERPKAIFRSDSQSSTPIISPKSQTISSQTTKSKLGLSKTMTNGIVPTFASTIVVDLVSNTQITLPKNTITIETEMYKQKKVDLEIPNVIKKTGNYKLYSKTFEYTTSSEQCSKQLQMFLNDLSIEGDIIESKHPFENYINKHKSFIFSQREISFVKENSNAKVSVEYIPISMKKLRCFLIFHNQNIGEFVYEIVGNPLLPVPSADLTGQLKVECKHKVSTNVNIDSCNNNLMWALAYSSERVNNLANYISERKLRELVTIKQREVTHVFTQSFQTQTFTIQSSSTFFSVPEQYISMNDKVKDKGISISFTPTKPGEYPCKVVMMSNYDVRVYTVKGIGLANTQSFSIEFNMVAGQQLQQEIPFENTSKRIWEFKASVSGLSNSMFTVPNRFSVPAEGVFQLPVIFSCKQIGDFKVDLTVTNMTKEAVTVYKLIAHVQEPPANEKIKFAAVARKTCPHKLKVECFTKGTVNVSTDLPIVDVPKTFEFKKQGEIQEMPFKIYSVQSGICAGTITFTDPSNGYYQWYIIEVDVDRPPPEQTIEVSTVARQSATVSIPITNDNDTEMEFDVDFDDTDFFGLKKFKVAGKTTTEYKLIFSPLTQFDKTSSISFSNESQGEFIYNLELHVSQPETSVIAPLTAPVGQYASYFITIENPLNKKANFVIRDDENNSFVILGKKMFSLNPFEKKQIEIRYIPSCVGVKESGNIYVKSNDIGEWFYTVSGIGKPPQPLSPVIVEGLVMSPTSAIAIFKNPFNRPVKTQWSLTSSSEFKLLTKKRQHFFRLYNEELQIPFSFAPKTAGQFVGSIVIDTESVRWSIPIIGNASTAEGNINPVMKGHAYSEIAIDIDLPLVGEKESYQPNDYIITPQFAEGYEFLRSIFEIKPEKVTTSNENIHLHLKAKMHPRRPIETSVDVTVVNQLGQKWHFVIQISVLPGKPIQSIILKCVLNQCVKQRVKVPSFPIRTPFRAYFAGGSAAEFTVSPGRGYIEASTEDETEVPCDIIFEPKMYGKVLKGLLVIDTLEREFLFELEGLMPKYHSPEFEGNEKDPNETFTRLNGTKSARTNILGKCQKSFRRTEWCIYKEKFF</sequence>
<evidence type="ECO:0000259" key="7">
    <source>
        <dbReference type="Pfam" id="PF24529"/>
    </source>
</evidence>
<dbReference type="OrthoDB" id="10060824at2759"/>
<dbReference type="InParanoid" id="A2DZI1"/>
<dbReference type="KEGG" id="tva:4772173"/>
<feature type="domain" description="Cilia- and flagella-associated protein 47" evidence="7">
    <location>
        <begin position="1311"/>
        <end position="1492"/>
    </location>
</feature>
<name>A2DZI1_TRIV3</name>
<dbReference type="STRING" id="5722.A2DZI1"/>
<dbReference type="GO" id="GO:0060271">
    <property type="term" value="P:cilium assembly"/>
    <property type="evidence" value="ECO:0000318"/>
    <property type="project" value="GO_Central"/>
</dbReference>
<dbReference type="Pfam" id="PF24529">
    <property type="entry name" value="CFAP47"/>
    <property type="match status" value="1"/>
</dbReference>
<dbReference type="InterPro" id="IPR013783">
    <property type="entry name" value="Ig-like_fold"/>
</dbReference>
<feature type="domain" description="HYDIN/VesB/CFA65-like Ig-like" evidence="6">
    <location>
        <begin position="330"/>
        <end position="421"/>
    </location>
</feature>